<dbReference type="PROSITE" id="PS52016">
    <property type="entry name" value="TONB_DEPENDENT_REC_3"/>
    <property type="match status" value="1"/>
</dbReference>
<evidence type="ECO:0000256" key="9">
    <source>
        <dbReference type="ARBA" id="ARBA00023237"/>
    </source>
</evidence>
<organism evidence="15 16">
    <name type="scientific">Salinisphaera dokdonensis CL-ES53</name>
    <dbReference type="NCBI Taxonomy" id="1304272"/>
    <lineage>
        <taxon>Bacteria</taxon>
        <taxon>Pseudomonadati</taxon>
        <taxon>Pseudomonadota</taxon>
        <taxon>Gammaproteobacteria</taxon>
        <taxon>Salinisphaerales</taxon>
        <taxon>Salinisphaeraceae</taxon>
        <taxon>Salinisphaera</taxon>
    </lineage>
</organism>
<keyword evidence="3 10" id="KW-1134">Transmembrane beta strand</keyword>
<evidence type="ECO:0000259" key="13">
    <source>
        <dbReference type="Pfam" id="PF00593"/>
    </source>
</evidence>
<reference evidence="15 16" key="1">
    <citation type="submission" date="2013-03" db="EMBL/GenBank/DDBJ databases">
        <title>Salinisphaera dokdonensis CL-ES53 Genome Sequencing.</title>
        <authorList>
            <person name="Li C."/>
            <person name="Lai Q."/>
            <person name="Shao Z."/>
        </authorList>
    </citation>
    <scope>NUCLEOTIDE SEQUENCE [LARGE SCALE GENOMIC DNA]</scope>
    <source>
        <strain evidence="15 16">CL-ES53</strain>
    </source>
</reference>
<keyword evidence="7 11" id="KW-0798">TonB box</keyword>
<evidence type="ECO:0000256" key="12">
    <source>
        <dbReference type="SAM" id="SignalP"/>
    </source>
</evidence>
<gene>
    <name evidence="15" type="ORF">SADO_02735</name>
</gene>
<evidence type="ECO:0000256" key="1">
    <source>
        <dbReference type="ARBA" id="ARBA00004571"/>
    </source>
</evidence>
<evidence type="ECO:0000259" key="14">
    <source>
        <dbReference type="Pfam" id="PF07715"/>
    </source>
</evidence>
<evidence type="ECO:0000256" key="8">
    <source>
        <dbReference type="ARBA" id="ARBA00023136"/>
    </source>
</evidence>
<evidence type="ECO:0000313" key="16">
    <source>
        <dbReference type="Proteomes" id="UP001460888"/>
    </source>
</evidence>
<dbReference type="InterPro" id="IPR037066">
    <property type="entry name" value="Plug_dom_sf"/>
</dbReference>
<sequence>MPPRNHKPWSTAQWAASAVLCLSPLGVAAQTSTGAESQRNTTGDDSVVALPGLTVNAEAGAANGLESLETPALGVAIEAEQIEATNTINTEDAIRYAPNLIVRKRYIGDANSTLSFRNTHTTQTPRALVTVDGFLISDFLGAGFDTAPKWAVLGPSDIGRAEIIYGPTSARYAGNSLGGVLRLETRDITERKLRVNVQSFAQDYDYYDTSEDLLGYAVDTQIETPVGDDGGVALAYRHFSNEGQPQQWRTAASGSPFADQATVDNELGFPLRIAAQDSVVDSTEDQFRLRGEIGLDDNWRLRGLGALLIDQEERLNPESFLVDGAGDSTFVGISGVQRYTSESTELLAGVGLAGRLAGWDTDITVSRFETLDDRARQSDAADIDTGIIPRTGLVTDNDSSWNNAGVTGERGFGDHAIATGLSYRNYKGSSRTRTTDDFLAATNLSGRNASGGETRLLGAFVEDAWALAERFTLTLGLRYEQWRASDGFLVDDDNDVTYPTRRRDAWSPKAALTFTPDADTEIVFSAAKATRFPTIGELYQADLIAFGPNVGTLDLNGFNPDLEPERGVDLQLTGTRRFGNVAVTLSGYRQMVKDTLFSQSLIVPDAASGDPTTQSLVTNIDEVESWGADLIVAANDVFIPGLGLDANLSWNDTKISENALNPELKGNRFPRVPEWRANVSARYAVSPKLDLATHFRYQSTPERNLENDSSSRCETYFCVSSFHFVDMKATVHLDSVDLDFGVDNVFNEKAFVFHPYPGRTFVAGLRYRGDF</sequence>
<evidence type="ECO:0000313" key="15">
    <source>
        <dbReference type="EMBL" id="MES1928136.1"/>
    </source>
</evidence>
<dbReference type="Gene3D" id="2.170.130.10">
    <property type="entry name" value="TonB-dependent receptor, plug domain"/>
    <property type="match status" value="1"/>
</dbReference>
<dbReference type="PANTHER" id="PTHR30069:SF53">
    <property type="entry name" value="COLICIN I RECEPTOR-RELATED"/>
    <property type="match status" value="1"/>
</dbReference>
<feature type="signal peptide" evidence="12">
    <location>
        <begin position="1"/>
        <end position="28"/>
    </location>
</feature>
<evidence type="ECO:0000256" key="4">
    <source>
        <dbReference type="ARBA" id="ARBA00022692"/>
    </source>
</evidence>
<evidence type="ECO:0000256" key="7">
    <source>
        <dbReference type="ARBA" id="ARBA00023077"/>
    </source>
</evidence>
<name>A0ABV2AWV5_9GAMM</name>
<accession>A0ABV2AWV5</accession>
<comment type="caution">
    <text evidence="15">The sequence shown here is derived from an EMBL/GenBank/DDBJ whole genome shotgun (WGS) entry which is preliminary data.</text>
</comment>
<dbReference type="Proteomes" id="UP001460888">
    <property type="component" value="Unassembled WGS sequence"/>
</dbReference>
<dbReference type="InterPro" id="IPR039426">
    <property type="entry name" value="TonB-dep_rcpt-like"/>
</dbReference>
<evidence type="ECO:0000256" key="5">
    <source>
        <dbReference type="ARBA" id="ARBA00022729"/>
    </source>
</evidence>
<feature type="domain" description="TonB-dependent receptor plug" evidence="14">
    <location>
        <begin position="75"/>
        <end position="180"/>
    </location>
</feature>
<feature type="chain" id="PRO_5045178270" evidence="12">
    <location>
        <begin position="29"/>
        <end position="771"/>
    </location>
</feature>
<evidence type="ECO:0000256" key="10">
    <source>
        <dbReference type="PROSITE-ProRule" id="PRU01360"/>
    </source>
</evidence>
<keyword evidence="15" id="KW-0675">Receptor</keyword>
<dbReference type="PANTHER" id="PTHR30069">
    <property type="entry name" value="TONB-DEPENDENT OUTER MEMBRANE RECEPTOR"/>
    <property type="match status" value="1"/>
</dbReference>
<dbReference type="Pfam" id="PF00593">
    <property type="entry name" value="TonB_dep_Rec_b-barrel"/>
    <property type="match status" value="1"/>
</dbReference>
<keyword evidence="2 10" id="KW-0813">Transport</keyword>
<keyword evidence="9 10" id="KW-0998">Cell outer membrane</keyword>
<feature type="domain" description="TonB-dependent receptor-like beta-barrel" evidence="13">
    <location>
        <begin position="343"/>
        <end position="745"/>
    </location>
</feature>
<dbReference type="InterPro" id="IPR012910">
    <property type="entry name" value="Plug_dom"/>
</dbReference>
<keyword evidence="8 10" id="KW-0472">Membrane</keyword>
<dbReference type="InterPro" id="IPR036942">
    <property type="entry name" value="Beta-barrel_TonB_sf"/>
</dbReference>
<evidence type="ECO:0000256" key="6">
    <source>
        <dbReference type="ARBA" id="ARBA00023065"/>
    </source>
</evidence>
<dbReference type="Pfam" id="PF07715">
    <property type="entry name" value="Plug"/>
    <property type="match status" value="1"/>
</dbReference>
<dbReference type="SUPFAM" id="SSF56935">
    <property type="entry name" value="Porins"/>
    <property type="match status" value="1"/>
</dbReference>
<keyword evidence="16" id="KW-1185">Reference proteome</keyword>
<dbReference type="InterPro" id="IPR000531">
    <property type="entry name" value="Beta-barrel_TonB"/>
</dbReference>
<dbReference type="EMBL" id="APND01000001">
    <property type="protein sequence ID" value="MES1928136.1"/>
    <property type="molecule type" value="Genomic_DNA"/>
</dbReference>
<comment type="subcellular location">
    <subcellularLocation>
        <location evidence="1 10">Cell outer membrane</location>
        <topology evidence="1 10">Multi-pass membrane protein</topology>
    </subcellularLocation>
</comment>
<dbReference type="Gene3D" id="2.40.170.20">
    <property type="entry name" value="TonB-dependent receptor, beta-barrel domain"/>
    <property type="match status" value="1"/>
</dbReference>
<evidence type="ECO:0000256" key="11">
    <source>
        <dbReference type="RuleBase" id="RU003357"/>
    </source>
</evidence>
<keyword evidence="5 12" id="KW-0732">Signal</keyword>
<dbReference type="RefSeq" id="WP_353109023.1">
    <property type="nucleotide sequence ID" value="NZ_APND01000001.1"/>
</dbReference>
<keyword evidence="6" id="KW-0406">Ion transport</keyword>
<comment type="similarity">
    <text evidence="10 11">Belongs to the TonB-dependent receptor family.</text>
</comment>
<evidence type="ECO:0000256" key="2">
    <source>
        <dbReference type="ARBA" id="ARBA00022448"/>
    </source>
</evidence>
<proteinExistence type="inferred from homology"/>
<keyword evidence="4 10" id="KW-0812">Transmembrane</keyword>
<evidence type="ECO:0000256" key="3">
    <source>
        <dbReference type="ARBA" id="ARBA00022452"/>
    </source>
</evidence>
<protein>
    <submittedName>
        <fullName evidence="15">Fe transport outer membrane receptor protein</fullName>
    </submittedName>
</protein>